<protein>
    <submittedName>
        <fullName evidence="4">MmgE/PrpD family protein</fullName>
    </submittedName>
</protein>
<proteinExistence type="inferred from homology"/>
<dbReference type="EMBL" id="CP117257">
    <property type="protein sequence ID" value="WFR98224.1"/>
    <property type="molecule type" value="Genomic_DNA"/>
</dbReference>
<dbReference type="Pfam" id="PF19305">
    <property type="entry name" value="MmgE_PrpD_C"/>
    <property type="match status" value="1"/>
</dbReference>
<gene>
    <name evidence="4" type="ORF">PR017_22975</name>
</gene>
<dbReference type="Gene3D" id="1.10.4100.10">
    <property type="entry name" value="2-methylcitrate dehydratase PrpD"/>
    <property type="match status" value="1"/>
</dbReference>
<dbReference type="SUPFAM" id="SSF103378">
    <property type="entry name" value="2-methylcitrate dehydratase PrpD"/>
    <property type="match status" value="1"/>
</dbReference>
<reference evidence="4 5" key="1">
    <citation type="journal article" date="2018" name="Sci. Rep.">
        <title>Rhizobium tumorigenes sp. nov., a novel plant tumorigenic bacterium isolated from cane gall tumors on thornless blackberry.</title>
        <authorList>
            <person name="Kuzmanovi N."/>
            <person name="Smalla K."/>
            <person name="Gronow S."/>
            <person name="PuBawska J."/>
        </authorList>
    </citation>
    <scope>NUCLEOTIDE SEQUENCE [LARGE SCALE GENOMIC DNA]</scope>
    <source>
        <strain evidence="4 5">1078</strain>
    </source>
</reference>
<dbReference type="AlphaFoldDB" id="A0AAF1KBB9"/>
<dbReference type="InterPro" id="IPR036148">
    <property type="entry name" value="MmgE/PrpD_sf"/>
</dbReference>
<evidence type="ECO:0000256" key="1">
    <source>
        <dbReference type="ARBA" id="ARBA00006174"/>
    </source>
</evidence>
<keyword evidence="4" id="KW-0614">Plasmid</keyword>
<dbReference type="Proteomes" id="UP000249499">
    <property type="component" value="Plasmid pTi1078"/>
</dbReference>
<dbReference type="PANTHER" id="PTHR16943:SF8">
    <property type="entry name" value="2-METHYLCITRATE DEHYDRATASE"/>
    <property type="match status" value="1"/>
</dbReference>
<geneLocation type="plasmid" evidence="4 5">
    <name>pTi1078</name>
</geneLocation>
<organism evidence="4 5">
    <name type="scientific">Rhizobium tumorigenes</name>
    <dbReference type="NCBI Taxonomy" id="2041385"/>
    <lineage>
        <taxon>Bacteria</taxon>
        <taxon>Pseudomonadati</taxon>
        <taxon>Pseudomonadota</taxon>
        <taxon>Alphaproteobacteria</taxon>
        <taxon>Hyphomicrobiales</taxon>
        <taxon>Rhizobiaceae</taxon>
        <taxon>Rhizobium/Agrobacterium group</taxon>
        <taxon>Rhizobium</taxon>
    </lineage>
</organism>
<evidence type="ECO:0000259" key="2">
    <source>
        <dbReference type="Pfam" id="PF03972"/>
    </source>
</evidence>
<accession>A0AAF1KBB9</accession>
<dbReference type="KEGG" id="rtu:PR017_22975"/>
<evidence type="ECO:0000313" key="4">
    <source>
        <dbReference type="EMBL" id="WFR98224.1"/>
    </source>
</evidence>
<dbReference type="RefSeq" id="WP_111221653.1">
    <property type="nucleotide sequence ID" value="NZ_CP117257.1"/>
</dbReference>
<reference evidence="5" key="2">
    <citation type="journal article" date="2023" name="MicrobiologyOpen">
        <title>Genomics of the tumorigenes clade of the family Rhizobiaceae and description of Rhizobium rhododendri sp. nov.</title>
        <authorList>
            <person name="Kuzmanovic N."/>
            <person name="diCenzo G.C."/>
            <person name="Bunk B."/>
            <person name="Sproeer C."/>
            <person name="Fruehling A."/>
            <person name="Neumann-Schaal M."/>
            <person name="Overmann J."/>
            <person name="Smalla K."/>
        </authorList>
    </citation>
    <scope>NUCLEOTIDE SEQUENCE [LARGE SCALE GENOMIC DNA]</scope>
    <source>
        <strain evidence="5">1078</strain>
        <plasmid evidence="5">pTi1078</plasmid>
    </source>
</reference>
<sequence>MHAIQELANFAATHPAGSLPHSARQACAVLITDLLAASAAGFNSDLAIAARKAAYAAYGQGPVDVWLTDRSLSIVGAAMANSAAASALDLDDGHRGAAGHPGAGIIPAVLAVAQQIGASDEEIFEAIAVGYDIALRVATARPTETIDTYISGRWVNFGVAAGAGRLLKLTTFQMANAIGIAGAEGPIGINEAVSKADGNTVKECIPPAVVTGLTAAFRAQAGATGPLDLLDDGKRYTRAVLTGDLGIHWWLEDCYLKPYACCRYMHAAIDAILELRRPGVPIVSLRIETFAEGLKLSNERNPATLEGAQYSYHFSCALAAIYGSRALQPVDPSHLKDPLVLELSARTVLLAHMDFAASFPKGTPCRVIMDQGEGEEVLTVLYPLGDVANPMSYEQVKEKFQLLGAQVLKEERRARILAALDNLPVSGFKPLFDTLAEPSTPLDPEGMRELE</sequence>
<dbReference type="Pfam" id="PF03972">
    <property type="entry name" value="MmgE_PrpD_N"/>
    <property type="match status" value="1"/>
</dbReference>
<evidence type="ECO:0000313" key="5">
    <source>
        <dbReference type="Proteomes" id="UP000249499"/>
    </source>
</evidence>
<evidence type="ECO:0000259" key="3">
    <source>
        <dbReference type="Pfam" id="PF19305"/>
    </source>
</evidence>
<dbReference type="InterPro" id="IPR045337">
    <property type="entry name" value="MmgE_PrpD_C"/>
</dbReference>
<feature type="domain" description="MmgE/PrpD N-terminal" evidence="2">
    <location>
        <begin position="5"/>
        <end position="243"/>
    </location>
</feature>
<keyword evidence="5" id="KW-1185">Reference proteome</keyword>
<dbReference type="InterPro" id="IPR042188">
    <property type="entry name" value="MmgE/PrpD_sf_2"/>
</dbReference>
<dbReference type="Gene3D" id="3.30.1330.120">
    <property type="entry name" value="2-methylcitrate dehydratase PrpD"/>
    <property type="match status" value="1"/>
</dbReference>
<dbReference type="InterPro" id="IPR045336">
    <property type="entry name" value="MmgE_PrpD_N"/>
</dbReference>
<name>A0AAF1KBB9_9HYPH</name>
<comment type="similarity">
    <text evidence="1">Belongs to the PrpD family.</text>
</comment>
<dbReference type="InterPro" id="IPR005656">
    <property type="entry name" value="MmgE_PrpD"/>
</dbReference>
<dbReference type="InterPro" id="IPR042183">
    <property type="entry name" value="MmgE/PrpD_sf_1"/>
</dbReference>
<dbReference type="GO" id="GO:0016829">
    <property type="term" value="F:lyase activity"/>
    <property type="evidence" value="ECO:0007669"/>
    <property type="project" value="InterPro"/>
</dbReference>
<feature type="domain" description="MmgE/PrpD C-terminal" evidence="3">
    <location>
        <begin position="259"/>
        <end position="418"/>
    </location>
</feature>
<dbReference type="PANTHER" id="PTHR16943">
    <property type="entry name" value="2-METHYLCITRATE DEHYDRATASE-RELATED"/>
    <property type="match status" value="1"/>
</dbReference>